<dbReference type="Pfam" id="PF13585">
    <property type="entry name" value="CHU_C"/>
    <property type="match status" value="1"/>
</dbReference>
<sequence>MEALRKLPCLFFFFWAIYGWSQACPAPISPFSGQTNVALDATISWEPVPGIPGYEVSLGTVPGGDDILTTGVGPNASFTPPQGLPANSLVYVTITLILLNQPNIECASYSFRTVAVTTPPPCTTLTSPAQNSENVPVGSTIRWAYSLSATGYRVSIGTTPGGNDLLNDFDVGNTLSYNPPVDLPEEQTVYVTITPYNDIGAAPDCPTQSFRTGPLATLPGCATILYPLNGEPNIPLSPLIRWQPVAGATGYRVSIGTSPFDNDVLDGDNFGNVTEINVIDFEPNRIYYIRIVPYNEAGAALDCPQTSFSTLLGCGPYFDTEGNLVDLSPPITFPESVGICSGDGATALSALDPADGYRWYEIINPNREVLLVEGPDFLPPGPGEYRLEIYNQIEGPTGSFECRSSRVFSVSESAAAVIEGTETTLGAGVISIEVSVSGVGDYEFALDSPDGPYQADNRFSGLPLDSYTIYVRDRNGCGISQVLVQPDLTVEGFPKFFTPNGDGINDFWQFLPPPSGVNPIRELYIFDRFGNLLSQVDPRGAGWDGTWNGRPLPSSDYWFRAIEASGREVRGHFSLKR</sequence>
<dbReference type="SUPFAM" id="SSF49265">
    <property type="entry name" value="Fibronectin type III"/>
    <property type="match status" value="1"/>
</dbReference>
<name>A0ABT1AWP8_9FLAO</name>
<evidence type="ECO:0000313" key="1">
    <source>
        <dbReference type="EMBL" id="MCO5724032.1"/>
    </source>
</evidence>
<dbReference type="Proteomes" id="UP001206312">
    <property type="component" value="Unassembled WGS sequence"/>
</dbReference>
<dbReference type="Gene3D" id="2.60.40.10">
    <property type="entry name" value="Immunoglobulins"/>
    <property type="match status" value="2"/>
</dbReference>
<dbReference type="NCBIfam" id="TIGR04131">
    <property type="entry name" value="Bac_Flav_CTERM"/>
    <property type="match status" value="1"/>
</dbReference>
<reference evidence="1 2" key="1">
    <citation type="submission" date="2022-06" db="EMBL/GenBank/DDBJ databases">
        <authorList>
            <person name="Xuan X."/>
        </authorList>
    </citation>
    <scope>NUCLEOTIDE SEQUENCE [LARGE SCALE GENOMIC DNA]</scope>
    <source>
        <strain evidence="1 2">2V75</strain>
    </source>
</reference>
<dbReference type="RefSeq" id="WP_252740404.1">
    <property type="nucleotide sequence ID" value="NZ_JAMXIB010000002.1"/>
</dbReference>
<comment type="caution">
    <text evidence="1">The sequence shown here is derived from an EMBL/GenBank/DDBJ whole genome shotgun (WGS) entry which is preliminary data.</text>
</comment>
<evidence type="ECO:0000313" key="2">
    <source>
        <dbReference type="Proteomes" id="UP001206312"/>
    </source>
</evidence>
<dbReference type="InterPro" id="IPR036116">
    <property type="entry name" value="FN3_sf"/>
</dbReference>
<proteinExistence type="predicted"/>
<dbReference type="InterPro" id="IPR026341">
    <property type="entry name" value="T9SS_type_B"/>
</dbReference>
<dbReference type="EMBL" id="JAMXIB010000002">
    <property type="protein sequence ID" value="MCO5724032.1"/>
    <property type="molecule type" value="Genomic_DNA"/>
</dbReference>
<keyword evidence="2" id="KW-1185">Reference proteome</keyword>
<accession>A0ABT1AWP8</accession>
<dbReference type="PROSITE" id="PS51257">
    <property type="entry name" value="PROKAR_LIPOPROTEIN"/>
    <property type="match status" value="1"/>
</dbReference>
<protein>
    <submittedName>
        <fullName evidence="1">T9SS type B sorting domain-containing protein</fullName>
    </submittedName>
</protein>
<organism evidence="1 2">
    <name type="scientific">Robiginitalea marina</name>
    <dbReference type="NCBI Taxonomy" id="2954105"/>
    <lineage>
        <taxon>Bacteria</taxon>
        <taxon>Pseudomonadati</taxon>
        <taxon>Bacteroidota</taxon>
        <taxon>Flavobacteriia</taxon>
        <taxon>Flavobacteriales</taxon>
        <taxon>Flavobacteriaceae</taxon>
        <taxon>Robiginitalea</taxon>
    </lineage>
</organism>
<gene>
    <name evidence="1" type="ORF">NG653_04135</name>
</gene>
<dbReference type="InterPro" id="IPR013783">
    <property type="entry name" value="Ig-like_fold"/>
</dbReference>